<comment type="similarity">
    <text evidence="1">Belongs to the PspA/Vipp/IM30 family.</text>
</comment>
<feature type="region of interest" description="Disordered" evidence="2">
    <location>
        <begin position="203"/>
        <end position="224"/>
    </location>
</feature>
<dbReference type="InterPro" id="IPR007157">
    <property type="entry name" value="PspA_VIPP1"/>
</dbReference>
<dbReference type="Proteomes" id="UP000319817">
    <property type="component" value="Chromosome"/>
</dbReference>
<gene>
    <name evidence="3" type="ORF">K239x_14490</name>
</gene>
<evidence type="ECO:0000256" key="1">
    <source>
        <dbReference type="ARBA" id="ARBA00043985"/>
    </source>
</evidence>
<sequence>MQWLNQFSLVMRSSMTSLREKVEDPERMLHQLLIDMEEELDRVRGSVAEAVADEIQLRKRTAREQSDSQQWMQRAEEAMKRGDESAAKSALAQKLAAQQRAERFGDDHQRQKSEVEKLQHSVIDLEDKIRQAKQKKTLLTARITRAASSQKINQTLDRTHSKSAFAQFNRLEEKVDREEAMSEAWDRLDGKDPDAAELARQFEKQEREGKLNEELERLKSATSN</sequence>
<dbReference type="PANTHER" id="PTHR31088">
    <property type="entry name" value="MEMBRANE-ASSOCIATED PROTEIN VIPP1, CHLOROPLASTIC"/>
    <property type="match status" value="1"/>
</dbReference>
<dbReference type="OrthoDB" id="9779630at2"/>
<feature type="compositionally biased region" description="Basic and acidic residues" evidence="2">
    <location>
        <begin position="100"/>
        <end position="117"/>
    </location>
</feature>
<evidence type="ECO:0008006" key="5">
    <source>
        <dbReference type="Google" id="ProtNLM"/>
    </source>
</evidence>
<feature type="compositionally biased region" description="Low complexity" evidence="2">
    <location>
        <begin position="87"/>
        <end position="99"/>
    </location>
</feature>
<organism evidence="3 4">
    <name type="scientific">Stieleria marina</name>
    <dbReference type="NCBI Taxonomy" id="1930275"/>
    <lineage>
        <taxon>Bacteria</taxon>
        <taxon>Pseudomonadati</taxon>
        <taxon>Planctomycetota</taxon>
        <taxon>Planctomycetia</taxon>
        <taxon>Pirellulales</taxon>
        <taxon>Pirellulaceae</taxon>
        <taxon>Stieleria</taxon>
    </lineage>
</organism>
<evidence type="ECO:0000256" key="2">
    <source>
        <dbReference type="SAM" id="MobiDB-lite"/>
    </source>
</evidence>
<dbReference type="Pfam" id="PF04012">
    <property type="entry name" value="PspA_IM30"/>
    <property type="match status" value="1"/>
</dbReference>
<evidence type="ECO:0000313" key="4">
    <source>
        <dbReference type="Proteomes" id="UP000319817"/>
    </source>
</evidence>
<dbReference type="AlphaFoldDB" id="A0A517NQV8"/>
<dbReference type="EMBL" id="CP036526">
    <property type="protein sequence ID" value="QDT09503.1"/>
    <property type="molecule type" value="Genomic_DNA"/>
</dbReference>
<dbReference type="PANTHER" id="PTHR31088:SF6">
    <property type="entry name" value="PHAGE SHOCK PROTEIN A"/>
    <property type="match status" value="1"/>
</dbReference>
<accession>A0A517NQV8</accession>
<protein>
    <recommendedName>
        <fullName evidence="5">Phage shock protein A</fullName>
    </recommendedName>
</protein>
<feature type="compositionally biased region" description="Basic and acidic residues" evidence="2">
    <location>
        <begin position="74"/>
        <end position="86"/>
    </location>
</feature>
<dbReference type="RefSeq" id="WP_145417058.1">
    <property type="nucleotide sequence ID" value="NZ_CP036526.1"/>
</dbReference>
<name>A0A517NQV8_9BACT</name>
<evidence type="ECO:0000313" key="3">
    <source>
        <dbReference type="EMBL" id="QDT09503.1"/>
    </source>
</evidence>
<proteinExistence type="inferred from homology"/>
<reference evidence="3 4" key="1">
    <citation type="submission" date="2019-02" db="EMBL/GenBank/DDBJ databases">
        <title>Deep-cultivation of Planctomycetes and their phenomic and genomic characterization uncovers novel biology.</title>
        <authorList>
            <person name="Wiegand S."/>
            <person name="Jogler M."/>
            <person name="Boedeker C."/>
            <person name="Pinto D."/>
            <person name="Vollmers J."/>
            <person name="Rivas-Marin E."/>
            <person name="Kohn T."/>
            <person name="Peeters S.H."/>
            <person name="Heuer A."/>
            <person name="Rast P."/>
            <person name="Oberbeckmann S."/>
            <person name="Bunk B."/>
            <person name="Jeske O."/>
            <person name="Meyerdierks A."/>
            <person name="Storesund J.E."/>
            <person name="Kallscheuer N."/>
            <person name="Luecker S."/>
            <person name="Lage O.M."/>
            <person name="Pohl T."/>
            <person name="Merkel B.J."/>
            <person name="Hornburger P."/>
            <person name="Mueller R.-W."/>
            <person name="Bruemmer F."/>
            <person name="Labrenz M."/>
            <person name="Spormann A.M."/>
            <person name="Op den Camp H."/>
            <person name="Overmann J."/>
            <person name="Amann R."/>
            <person name="Jetten M.S.M."/>
            <person name="Mascher T."/>
            <person name="Medema M.H."/>
            <person name="Devos D.P."/>
            <person name="Kaster A.-K."/>
            <person name="Ovreas L."/>
            <person name="Rohde M."/>
            <person name="Galperin M.Y."/>
            <person name="Jogler C."/>
        </authorList>
    </citation>
    <scope>NUCLEOTIDE SEQUENCE [LARGE SCALE GENOMIC DNA]</scope>
    <source>
        <strain evidence="3 4">K23_9</strain>
    </source>
</reference>
<keyword evidence="4" id="KW-1185">Reference proteome</keyword>
<feature type="region of interest" description="Disordered" evidence="2">
    <location>
        <begin position="61"/>
        <end position="117"/>
    </location>
</feature>